<dbReference type="GO" id="GO:0008236">
    <property type="term" value="F:serine-type peptidase activity"/>
    <property type="evidence" value="ECO:0007669"/>
    <property type="project" value="UniProtKB-KW"/>
</dbReference>
<dbReference type="Pfam" id="PF01343">
    <property type="entry name" value="Peptidase_S49"/>
    <property type="match status" value="2"/>
</dbReference>
<dbReference type="GO" id="GO:0016020">
    <property type="term" value="C:membrane"/>
    <property type="evidence" value="ECO:0007669"/>
    <property type="project" value="UniProtKB-SubCell"/>
</dbReference>
<dbReference type="NCBIfam" id="TIGR00706">
    <property type="entry name" value="SppA_dom"/>
    <property type="match status" value="1"/>
</dbReference>
<evidence type="ECO:0000256" key="4">
    <source>
        <dbReference type="ARBA" id="ARBA00022801"/>
    </source>
</evidence>
<dbReference type="GO" id="GO:0006465">
    <property type="term" value="P:signal peptide processing"/>
    <property type="evidence" value="ECO:0007669"/>
    <property type="project" value="InterPro"/>
</dbReference>
<evidence type="ECO:0000256" key="6">
    <source>
        <dbReference type="ARBA" id="ARBA00023136"/>
    </source>
</evidence>
<dbReference type="CDD" id="cd07018">
    <property type="entry name" value="S49_SppA_67K_type"/>
    <property type="match status" value="1"/>
</dbReference>
<dbReference type="InterPro" id="IPR004634">
    <property type="entry name" value="Pept_S49_pIV"/>
</dbReference>
<feature type="active site" description="Proton donor/acceptor" evidence="7">
    <location>
        <position position="195"/>
    </location>
</feature>
<dbReference type="Gene3D" id="6.20.330.10">
    <property type="match status" value="1"/>
</dbReference>
<dbReference type="AlphaFoldDB" id="A0A1D3UVV3"/>
<dbReference type="InterPro" id="IPR047217">
    <property type="entry name" value="S49_SppA_67K_type_N"/>
</dbReference>
<evidence type="ECO:0000256" key="1">
    <source>
        <dbReference type="ARBA" id="ARBA00004370"/>
    </source>
</evidence>
<comment type="subcellular location">
    <subcellularLocation>
        <location evidence="1">Membrane</location>
    </subcellularLocation>
</comment>
<keyword evidence="5" id="KW-0720">Serine protease</keyword>
<protein>
    <submittedName>
        <fullName evidence="10">Protease 4</fullName>
        <ecNumber evidence="10">3.4.21.-</ecNumber>
    </submittedName>
</protein>
<feature type="domain" description="Peptidase S49" evidence="9">
    <location>
        <begin position="127"/>
        <end position="276"/>
    </location>
</feature>
<dbReference type="CDD" id="cd07023">
    <property type="entry name" value="S49_Sppa_N_C"/>
    <property type="match status" value="1"/>
</dbReference>
<keyword evidence="3 10" id="KW-0645">Protease</keyword>
<dbReference type="OrthoDB" id="9764363at2"/>
<keyword evidence="8" id="KW-1133">Transmembrane helix</keyword>
<keyword evidence="8" id="KW-0812">Transmembrane</keyword>
<dbReference type="InterPro" id="IPR002142">
    <property type="entry name" value="Peptidase_S49"/>
</dbReference>
<organism evidence="10 11">
    <name type="scientific">Tannerella forsythia</name>
    <name type="common">Bacteroides forsythus</name>
    <dbReference type="NCBI Taxonomy" id="28112"/>
    <lineage>
        <taxon>Bacteria</taxon>
        <taxon>Pseudomonadati</taxon>
        <taxon>Bacteroidota</taxon>
        <taxon>Bacteroidia</taxon>
        <taxon>Bacteroidales</taxon>
        <taxon>Tannerellaceae</taxon>
        <taxon>Tannerella</taxon>
    </lineage>
</organism>
<feature type="domain" description="Peptidase S49" evidence="9">
    <location>
        <begin position="377"/>
        <end position="527"/>
    </location>
</feature>
<dbReference type="EC" id="3.4.21.-" evidence="10"/>
<evidence type="ECO:0000313" key="11">
    <source>
        <dbReference type="Proteomes" id="UP000182057"/>
    </source>
</evidence>
<feature type="active site" description="Nucleophile" evidence="7">
    <location>
        <position position="393"/>
    </location>
</feature>
<dbReference type="InterPro" id="IPR004635">
    <property type="entry name" value="Pept_S49_SppA"/>
</dbReference>
<dbReference type="RefSeq" id="WP_074450202.1">
    <property type="nucleotide sequence ID" value="NZ_FMMM01000078.1"/>
</dbReference>
<dbReference type="EMBL" id="FMMM01000078">
    <property type="protein sequence ID" value="SCQ24152.1"/>
    <property type="molecule type" value="Genomic_DNA"/>
</dbReference>
<evidence type="ECO:0000313" key="10">
    <source>
        <dbReference type="EMBL" id="SCQ24152.1"/>
    </source>
</evidence>
<dbReference type="Gene3D" id="3.90.226.10">
    <property type="entry name" value="2-enoyl-CoA Hydratase, Chain A, domain 1"/>
    <property type="match status" value="3"/>
</dbReference>
<dbReference type="InterPro" id="IPR047272">
    <property type="entry name" value="S49_SppA_C"/>
</dbReference>
<evidence type="ECO:0000256" key="8">
    <source>
        <dbReference type="SAM" id="Phobius"/>
    </source>
</evidence>
<sequence length="592" mass="65693">MKQFFKMMFASTLGFFVGLMLAGVIAIVFMIGMVAGLSSNSQAVYTPKAENSVFKIAFEGDIRESAEENPFTNLLTGREPDLSLRDLLKSIRHAKEQESVKGIYLDMGVFSGGTASLDAVRRALMDFKESGKFIVAYADNYTQGGYYLASVADKIYLNPQGILGLTGLSSRTMFYKGLLQKIGVEMMVFKVGTYKGAVEPFIADKLSDANREQITSYQNSIWGNITKGIAKSRNITVEDVNRFADEGAFFASPEKAVEYKLIDELKYRSEVEKYLIEQSGQTGDKLKTVGLSNMKNVKKTEREYRNKIAIVYAEGEIMQQIISSPYSGNFPCISEKINDDLRKLADNKDVKAVVLRINSPGGSAYTSEQIWKQVYELKKKKPVVVSMRSVAASGGYYIASGASKIIAEPNTLTGSIGIFGMFPNTAGLFNKLALTTDIVKTNRYADFGDPARPMTDDEKALIQGYIERGYDTFLTRCAEGRGVSKADIDSIGQGRVWTGEQALKIGLVDELGGIERAVELAGELAEIYNYNIMEVSTDHDFLKELLEKQIEVVKQSVVKDMLGDEYEHFRTLRKVKATYGIQARIPYDLKPL</sequence>
<keyword evidence="6 8" id="KW-0472">Membrane</keyword>
<evidence type="ECO:0000256" key="3">
    <source>
        <dbReference type="ARBA" id="ARBA00022670"/>
    </source>
</evidence>
<proteinExistence type="inferred from homology"/>
<evidence type="ECO:0000256" key="7">
    <source>
        <dbReference type="PIRSR" id="PIRSR001217-1"/>
    </source>
</evidence>
<dbReference type="NCBIfam" id="TIGR00705">
    <property type="entry name" value="SppA_67K"/>
    <property type="match status" value="1"/>
</dbReference>
<feature type="transmembrane region" description="Helical" evidence="8">
    <location>
        <begin position="12"/>
        <end position="37"/>
    </location>
</feature>
<dbReference type="InterPro" id="IPR029045">
    <property type="entry name" value="ClpP/crotonase-like_dom_sf"/>
</dbReference>
<dbReference type="PIRSF" id="PIRSF001217">
    <property type="entry name" value="Protease_4_SppA"/>
    <property type="match status" value="1"/>
</dbReference>
<evidence type="ECO:0000256" key="5">
    <source>
        <dbReference type="ARBA" id="ARBA00022825"/>
    </source>
</evidence>
<reference evidence="10 11" key="1">
    <citation type="submission" date="2016-09" db="EMBL/GenBank/DDBJ databases">
        <authorList>
            <person name="Capua I."/>
            <person name="De Benedictis P."/>
            <person name="Joannis T."/>
            <person name="Lombin L.H."/>
            <person name="Cattoli G."/>
        </authorList>
    </citation>
    <scope>NUCLEOTIDE SEQUENCE [LARGE SCALE GENOMIC DNA]</scope>
    <source>
        <strain evidence="10 11">UB20</strain>
    </source>
</reference>
<dbReference type="PANTHER" id="PTHR33209:SF1">
    <property type="entry name" value="PEPTIDASE S49 DOMAIN-CONTAINING PROTEIN"/>
    <property type="match status" value="1"/>
</dbReference>
<evidence type="ECO:0000256" key="2">
    <source>
        <dbReference type="ARBA" id="ARBA00008683"/>
    </source>
</evidence>
<evidence type="ECO:0000259" key="9">
    <source>
        <dbReference type="Pfam" id="PF01343"/>
    </source>
</evidence>
<accession>A0A1D3UVV3</accession>
<dbReference type="PANTHER" id="PTHR33209">
    <property type="entry name" value="PROTEASE 4"/>
    <property type="match status" value="1"/>
</dbReference>
<gene>
    <name evidence="10" type="primary">sppA</name>
    <name evidence="10" type="ORF">TFUB20_02332</name>
</gene>
<comment type="similarity">
    <text evidence="2">Belongs to the peptidase S49 family.</text>
</comment>
<dbReference type="SUPFAM" id="SSF52096">
    <property type="entry name" value="ClpP/crotonase"/>
    <property type="match status" value="2"/>
</dbReference>
<dbReference type="Proteomes" id="UP000182057">
    <property type="component" value="Unassembled WGS sequence"/>
</dbReference>
<keyword evidence="4 10" id="KW-0378">Hydrolase</keyword>
<name>A0A1D3UVV3_TANFO</name>